<dbReference type="KEGG" id="php:PhaeoP97_01030"/>
<proteinExistence type="predicted"/>
<name>A0A1L3I333_9RHOB</name>
<organism evidence="1 2">
    <name type="scientific">Phaeobacter porticola</name>
    <dbReference type="NCBI Taxonomy" id="1844006"/>
    <lineage>
        <taxon>Bacteria</taxon>
        <taxon>Pseudomonadati</taxon>
        <taxon>Pseudomonadota</taxon>
        <taxon>Alphaproteobacteria</taxon>
        <taxon>Rhodobacterales</taxon>
        <taxon>Roseobacteraceae</taxon>
        <taxon>Phaeobacter</taxon>
    </lineage>
</organism>
<keyword evidence="2" id="KW-1185">Reference proteome</keyword>
<protein>
    <submittedName>
        <fullName evidence="1">Uncharacterized protein</fullName>
    </submittedName>
</protein>
<evidence type="ECO:0000313" key="2">
    <source>
        <dbReference type="Proteomes" id="UP000183859"/>
    </source>
</evidence>
<dbReference type="InterPro" id="IPR058227">
    <property type="entry name" value="RSP_7527-like"/>
</dbReference>
<dbReference type="Proteomes" id="UP000183859">
    <property type="component" value="Chromosome"/>
</dbReference>
<accession>A0A1L3I333</accession>
<reference evidence="2" key="1">
    <citation type="submission" date="2016-07" db="EMBL/GenBank/DDBJ databases">
        <title>Phaeobacter portensis sp. nov., a tropodithietic acid producing bacterium isolated from a German harbor.</title>
        <authorList>
            <person name="Freese H.M."/>
            <person name="Bunk B."/>
            <person name="Breider S."/>
            <person name="Brinkhoff T."/>
        </authorList>
    </citation>
    <scope>NUCLEOTIDE SEQUENCE [LARGE SCALE GENOMIC DNA]</scope>
    <source>
        <strain evidence="2">P97</strain>
    </source>
</reference>
<dbReference type="NCBIfam" id="NF046098">
    <property type="entry name" value="RSP_7527_fam"/>
    <property type="match status" value="1"/>
</dbReference>
<gene>
    <name evidence="1" type="ORF">PhaeoP97_01030</name>
</gene>
<dbReference type="EMBL" id="CP016364">
    <property type="protein sequence ID" value="APG46457.1"/>
    <property type="molecule type" value="Genomic_DNA"/>
</dbReference>
<evidence type="ECO:0000313" key="1">
    <source>
        <dbReference type="EMBL" id="APG46457.1"/>
    </source>
</evidence>
<sequence length="88" mass="9586">MAGMPIFADVPNPHSDYLKGNKTHQINMRPAMNTVDFPNVTADEIRAIEARAHELRAEAMASFLRALGRGIAALPAKLAALVTRPRHA</sequence>
<dbReference type="AlphaFoldDB" id="A0A1L3I333"/>